<reference evidence="2 3" key="1">
    <citation type="submission" date="2019-07" db="EMBL/GenBank/DDBJ databases">
        <title>Whole genome shotgun sequence of Brevifollis gellanilyticus NBRC 108608.</title>
        <authorList>
            <person name="Hosoyama A."/>
            <person name="Uohara A."/>
            <person name="Ohji S."/>
            <person name="Ichikawa N."/>
        </authorList>
    </citation>
    <scope>NUCLEOTIDE SEQUENCE [LARGE SCALE GENOMIC DNA]</scope>
    <source>
        <strain evidence="2 3">NBRC 108608</strain>
    </source>
</reference>
<gene>
    <name evidence="2" type="ORF">BGE01nite_10130</name>
</gene>
<dbReference type="Proteomes" id="UP000321577">
    <property type="component" value="Unassembled WGS sequence"/>
</dbReference>
<accession>A0A512M4R3</accession>
<keyword evidence="1" id="KW-0812">Transmembrane</keyword>
<keyword evidence="1" id="KW-0472">Membrane</keyword>
<evidence type="ECO:0008006" key="4">
    <source>
        <dbReference type="Google" id="ProtNLM"/>
    </source>
</evidence>
<feature type="transmembrane region" description="Helical" evidence="1">
    <location>
        <begin position="6"/>
        <end position="23"/>
    </location>
</feature>
<dbReference type="EMBL" id="BKAG01000005">
    <property type="protein sequence ID" value="GEP41722.1"/>
    <property type="molecule type" value="Genomic_DNA"/>
</dbReference>
<comment type="caution">
    <text evidence="2">The sequence shown here is derived from an EMBL/GenBank/DDBJ whole genome shotgun (WGS) entry which is preliminary data.</text>
</comment>
<proteinExistence type="predicted"/>
<keyword evidence="1" id="KW-1133">Transmembrane helix</keyword>
<organism evidence="2 3">
    <name type="scientific">Brevifollis gellanilyticus</name>
    <dbReference type="NCBI Taxonomy" id="748831"/>
    <lineage>
        <taxon>Bacteria</taxon>
        <taxon>Pseudomonadati</taxon>
        <taxon>Verrucomicrobiota</taxon>
        <taxon>Verrucomicrobiia</taxon>
        <taxon>Verrucomicrobiales</taxon>
        <taxon>Verrucomicrobiaceae</taxon>
    </lineage>
</organism>
<name>A0A512M4R3_9BACT</name>
<dbReference type="OrthoDB" id="9924993at2"/>
<sequence length="120" mass="13172">MIEIIIALLVPVLILGGIVFLLLKRGLQMKALCEDGVEVMGQVVEKRSVRSSNSSSRRQKLVYRYTDSAGTAHEHASLVPGDEYMRHNEGDEITVVYSAKTPSVSAPKYLVDQARTALGK</sequence>
<dbReference type="AlphaFoldDB" id="A0A512M4R3"/>
<dbReference type="RefSeq" id="WP_146849183.1">
    <property type="nucleotide sequence ID" value="NZ_BKAG01000005.1"/>
</dbReference>
<protein>
    <recommendedName>
        <fullName evidence="4">DUF3592 domain-containing protein</fullName>
    </recommendedName>
</protein>
<evidence type="ECO:0000256" key="1">
    <source>
        <dbReference type="SAM" id="Phobius"/>
    </source>
</evidence>
<evidence type="ECO:0000313" key="3">
    <source>
        <dbReference type="Proteomes" id="UP000321577"/>
    </source>
</evidence>
<keyword evidence="3" id="KW-1185">Reference proteome</keyword>
<evidence type="ECO:0000313" key="2">
    <source>
        <dbReference type="EMBL" id="GEP41722.1"/>
    </source>
</evidence>